<dbReference type="Pfam" id="PF00171">
    <property type="entry name" value="Aldedh"/>
    <property type="match status" value="1"/>
</dbReference>
<keyword evidence="2" id="KW-0521">NADP</keyword>
<dbReference type="PANTHER" id="PTHR43217:SF1">
    <property type="entry name" value="SUCCINATE SEMIALDEHYDE DEHYDROGENASE [NAD(P)+] SAD"/>
    <property type="match status" value="1"/>
</dbReference>
<dbReference type="GeneID" id="78256896"/>
<dbReference type="GO" id="GO:0004030">
    <property type="term" value="F:aldehyde dehydrogenase [NAD(P)+] activity"/>
    <property type="evidence" value="ECO:0007669"/>
    <property type="project" value="InterPro"/>
</dbReference>
<keyword evidence="3" id="KW-0560">Oxidoreductase</keyword>
<dbReference type="FunFam" id="3.40.605.10:FF:000012">
    <property type="entry name" value="NAD-dependent succinate-semialdehyde dehydrogenase"/>
    <property type="match status" value="1"/>
</dbReference>
<evidence type="ECO:0000313" key="5">
    <source>
        <dbReference type="EMBL" id="AIG00534.1"/>
    </source>
</evidence>
<organism evidence="5 6">
    <name type="scientific">Alteromonas australica</name>
    <dbReference type="NCBI Taxonomy" id="589873"/>
    <lineage>
        <taxon>Bacteria</taxon>
        <taxon>Pseudomonadati</taxon>
        <taxon>Pseudomonadota</taxon>
        <taxon>Gammaproteobacteria</taxon>
        <taxon>Alteromonadales</taxon>
        <taxon>Alteromonadaceae</taxon>
        <taxon>Alteromonas/Salinimonas group</taxon>
        <taxon>Alteromonas</taxon>
    </lineage>
</organism>
<accession>A0A075P4C9</accession>
<keyword evidence="6" id="KW-1185">Reference proteome</keyword>
<dbReference type="RefSeq" id="WP_044058518.1">
    <property type="nucleotide sequence ID" value="NZ_CALBIY010000029.1"/>
</dbReference>
<evidence type="ECO:0000256" key="2">
    <source>
        <dbReference type="ARBA" id="ARBA00022857"/>
    </source>
</evidence>
<dbReference type="PROSITE" id="PS00070">
    <property type="entry name" value="ALDEHYDE_DEHYDR_CYS"/>
    <property type="match status" value="1"/>
</dbReference>
<dbReference type="eggNOG" id="COG1012">
    <property type="taxonomic scope" value="Bacteria"/>
</dbReference>
<protein>
    <submittedName>
        <fullName evidence="5">Succinate-semialdehyde dehydrogenase</fullName>
    </submittedName>
</protein>
<dbReference type="InterPro" id="IPR016161">
    <property type="entry name" value="Ald_DH/histidinol_DH"/>
</dbReference>
<name>A0A075P4C9_9ALTE</name>
<comment type="similarity">
    <text evidence="1">Belongs to the aldehyde dehydrogenase family.</text>
</comment>
<gene>
    <name evidence="5" type="ORF">EP13_18640</name>
</gene>
<dbReference type="Gene3D" id="3.40.605.10">
    <property type="entry name" value="Aldehyde Dehydrogenase, Chain A, domain 1"/>
    <property type="match status" value="1"/>
</dbReference>
<evidence type="ECO:0000256" key="1">
    <source>
        <dbReference type="ARBA" id="ARBA00009986"/>
    </source>
</evidence>
<dbReference type="GO" id="GO:0004777">
    <property type="term" value="F:succinate-semialdehyde dehydrogenase (NAD+) activity"/>
    <property type="evidence" value="ECO:0007669"/>
    <property type="project" value="TreeGrafter"/>
</dbReference>
<proteinExistence type="inferred from homology"/>
<dbReference type="FunFam" id="3.40.309.10:FF:000009">
    <property type="entry name" value="Aldehyde dehydrogenase A"/>
    <property type="match status" value="1"/>
</dbReference>
<dbReference type="InterPro" id="IPR044148">
    <property type="entry name" value="ALDH_GabD1-like"/>
</dbReference>
<dbReference type="SUPFAM" id="SSF53720">
    <property type="entry name" value="ALDH-like"/>
    <property type="match status" value="1"/>
</dbReference>
<sequence>MSETIDTYNPATGEKLDHYHLMSADDAEQAITRSQEAYLNWRRTSFAARADLLNNLADLMEARVDDLANLMTKEMGKVTAQGKQEVQLCAQICRYTAEHGAAVLEDEHRIFEGGRAIITYQPIGVILGIQPWNFPLYQVIRYSVSNIMAGNTTVLKHAKNVFGMAVAIQQLYEDAGFPKNVYQSLLIDGGTASDLIKHKYVRGVTFTGSDEVGKQVAKEAASLSKKTVMELGSNDAFIVLADADIDHAVEMCIQGRVINNGETCVAAKRFVVVDSVYDEFKDKFIAQCKKLKVGDPTNENTDLGPMARKDLRDELHEQVKESIDKGATLSLGGEIPDDGGYFYPITVLEDVSPGMPAYDDELFGPVASLIRARDDKQAMEVANDSRYGLGGGIFSSDTDNAIDLAKNEFDTGMVNINGYSLAQPNLPFGGVKDSGYGREHGGYGMREFVNIKTIMVAEKQAE</sequence>
<dbReference type="InterPro" id="IPR016162">
    <property type="entry name" value="Ald_DH_N"/>
</dbReference>
<evidence type="ECO:0000259" key="4">
    <source>
        <dbReference type="Pfam" id="PF00171"/>
    </source>
</evidence>
<evidence type="ECO:0000313" key="6">
    <source>
        <dbReference type="Proteomes" id="UP000056090"/>
    </source>
</evidence>
<dbReference type="AlphaFoldDB" id="A0A075P4C9"/>
<dbReference type="PANTHER" id="PTHR43217">
    <property type="entry name" value="SUCCINATE SEMIALDEHYDE DEHYDROGENASE [NAD(P)+] SAD"/>
    <property type="match status" value="1"/>
</dbReference>
<dbReference type="Gene3D" id="3.40.309.10">
    <property type="entry name" value="Aldehyde Dehydrogenase, Chain A, domain 2"/>
    <property type="match status" value="1"/>
</dbReference>
<dbReference type="CDD" id="cd07100">
    <property type="entry name" value="ALDH_SSADH1_GabD1"/>
    <property type="match status" value="1"/>
</dbReference>
<dbReference type="EMBL" id="CP008849">
    <property type="protein sequence ID" value="AIG00534.1"/>
    <property type="molecule type" value="Genomic_DNA"/>
</dbReference>
<dbReference type="InterPro" id="IPR015590">
    <property type="entry name" value="Aldehyde_DH_dom"/>
</dbReference>
<dbReference type="InterPro" id="IPR047110">
    <property type="entry name" value="GABD/Sad-like"/>
</dbReference>
<evidence type="ECO:0000256" key="3">
    <source>
        <dbReference type="ARBA" id="ARBA00023002"/>
    </source>
</evidence>
<dbReference type="InterPro" id="IPR016163">
    <property type="entry name" value="Ald_DH_C"/>
</dbReference>
<dbReference type="KEGG" id="aal:EP13_18640"/>
<feature type="domain" description="Aldehyde dehydrogenase" evidence="4">
    <location>
        <begin position="3"/>
        <end position="454"/>
    </location>
</feature>
<dbReference type="Proteomes" id="UP000056090">
    <property type="component" value="Chromosome"/>
</dbReference>
<dbReference type="InterPro" id="IPR016160">
    <property type="entry name" value="Ald_DH_CS_CYS"/>
</dbReference>
<reference evidence="5 6" key="1">
    <citation type="submission" date="2014-06" db="EMBL/GenBank/DDBJ databases">
        <title>Genomes of Alteromonas australica, a world apart.</title>
        <authorList>
            <person name="Gonzaga A."/>
            <person name="Lopez-Perez M."/>
            <person name="Rodriguez-Valera F."/>
        </authorList>
    </citation>
    <scope>NUCLEOTIDE SEQUENCE [LARGE SCALE GENOMIC DNA]</scope>
    <source>
        <strain evidence="5 6">H 17</strain>
    </source>
</reference>